<dbReference type="GO" id="GO:0043565">
    <property type="term" value="F:sequence-specific DNA binding"/>
    <property type="evidence" value="ECO:0007669"/>
    <property type="project" value="TreeGrafter"/>
</dbReference>
<evidence type="ECO:0000256" key="1">
    <source>
        <dbReference type="SAM" id="MobiDB-lite"/>
    </source>
</evidence>
<proteinExistence type="predicted"/>
<reference evidence="2" key="1">
    <citation type="journal article" date="2004" name="Nature">
        <title>Genome duplication in the teleost fish Tetraodon nigroviridis reveals the early vertebrate proto-karyotype.</title>
        <authorList>
            <person name="Jaillon O."/>
            <person name="Aury J.-M."/>
            <person name="Brunet F."/>
            <person name="Petit J.-L."/>
            <person name="Stange-Thomann N."/>
            <person name="Mauceli E."/>
            <person name="Bouneau L."/>
            <person name="Fischer C."/>
            <person name="Ozouf-Costaz C."/>
            <person name="Bernot A."/>
            <person name="Nicaud S."/>
            <person name="Jaffe D."/>
            <person name="Fisher S."/>
            <person name="Lutfalla G."/>
            <person name="Dossat C."/>
            <person name="Segurens B."/>
            <person name="Dasilva C."/>
            <person name="Salanoubat M."/>
            <person name="Levy M."/>
            <person name="Boudet N."/>
            <person name="Castellano S."/>
            <person name="Anthouard V."/>
            <person name="Jubin C."/>
            <person name="Castelli V."/>
            <person name="Katinka M."/>
            <person name="Vacherie B."/>
            <person name="Biemont C."/>
            <person name="Skalli Z."/>
            <person name="Cattolico L."/>
            <person name="Poulain J."/>
            <person name="De Berardinis V."/>
            <person name="Cruaud C."/>
            <person name="Duprat S."/>
            <person name="Brottier P."/>
            <person name="Coutanceau J.-P."/>
            <person name="Gouzy J."/>
            <person name="Parra G."/>
            <person name="Lardier G."/>
            <person name="Chapple C."/>
            <person name="McKernan K.J."/>
            <person name="McEwan P."/>
            <person name="Bosak S."/>
            <person name="Kellis M."/>
            <person name="Volff J.-N."/>
            <person name="Guigo R."/>
            <person name="Zody M.C."/>
            <person name="Mesirov J."/>
            <person name="Lindblad-Toh K."/>
            <person name="Birren B."/>
            <person name="Nusbaum C."/>
            <person name="Kahn D."/>
            <person name="Robinson-Rechavi M."/>
            <person name="Laudet V."/>
            <person name="Schachter V."/>
            <person name="Quetier F."/>
            <person name="Saurin W."/>
            <person name="Scarpelli C."/>
            <person name="Wincker P."/>
            <person name="Lander E.S."/>
            <person name="Weissenbach J."/>
            <person name="Roest Crollius H."/>
        </authorList>
    </citation>
    <scope>NUCLEOTIDE SEQUENCE [LARGE SCALE GENOMIC DNA]</scope>
</reference>
<evidence type="ECO:0000313" key="2">
    <source>
        <dbReference type="EMBL" id="CAG04700.1"/>
    </source>
</evidence>
<dbReference type="KEGG" id="tng:GSTEN00024511G001"/>
<feature type="compositionally biased region" description="Low complexity" evidence="1">
    <location>
        <begin position="297"/>
        <end position="310"/>
    </location>
</feature>
<dbReference type="InterPro" id="IPR019188">
    <property type="entry name" value="SNAPC1"/>
</dbReference>
<dbReference type="AlphaFoldDB" id="Q4S3T2"/>
<reference evidence="2" key="2">
    <citation type="submission" date="2004-02" db="EMBL/GenBank/DDBJ databases">
        <authorList>
            <consortium name="Genoscope"/>
            <consortium name="Whitehead Institute Centre for Genome Research"/>
        </authorList>
    </citation>
    <scope>NUCLEOTIDE SEQUENCE</scope>
</reference>
<dbReference type="OrthoDB" id="20127at2759"/>
<dbReference type="GO" id="GO:0042796">
    <property type="term" value="P:snRNA transcription by RNA polymerase III"/>
    <property type="evidence" value="ECO:0007669"/>
    <property type="project" value="TreeGrafter"/>
</dbReference>
<dbReference type="Pfam" id="PF09808">
    <property type="entry name" value="SNAPC1"/>
    <property type="match status" value="1"/>
</dbReference>
<name>Q4S3T2_TETNG</name>
<gene>
    <name evidence="2" type="ORF">GSTENG00024511001</name>
</gene>
<accession>Q4S3T2</accession>
<organism evidence="2">
    <name type="scientific">Tetraodon nigroviridis</name>
    <name type="common">Spotted green pufferfish</name>
    <name type="synonym">Chelonodon nigroviridis</name>
    <dbReference type="NCBI Taxonomy" id="99883"/>
    <lineage>
        <taxon>Eukaryota</taxon>
        <taxon>Metazoa</taxon>
        <taxon>Chordata</taxon>
        <taxon>Craniata</taxon>
        <taxon>Vertebrata</taxon>
        <taxon>Euteleostomi</taxon>
        <taxon>Actinopterygii</taxon>
        <taxon>Neopterygii</taxon>
        <taxon>Teleostei</taxon>
        <taxon>Neoteleostei</taxon>
        <taxon>Acanthomorphata</taxon>
        <taxon>Eupercaria</taxon>
        <taxon>Tetraodontiformes</taxon>
        <taxon>Tetradontoidea</taxon>
        <taxon>Tetraodontidae</taxon>
        <taxon>Tetraodon</taxon>
    </lineage>
</organism>
<feature type="compositionally biased region" description="Basic residues" evidence="1">
    <location>
        <begin position="229"/>
        <end position="243"/>
    </location>
</feature>
<dbReference type="GO" id="GO:0042795">
    <property type="term" value="P:snRNA transcription by RNA polymerase II"/>
    <property type="evidence" value="ECO:0007669"/>
    <property type="project" value="TreeGrafter"/>
</dbReference>
<feature type="non-terminal residue" evidence="2">
    <location>
        <position position="1"/>
    </location>
</feature>
<dbReference type="PANTHER" id="PTHR15131:SF3">
    <property type="entry name" value="SNRNA-ACTIVATING PROTEIN COMPLEX SUBUNIT 1"/>
    <property type="match status" value="1"/>
</dbReference>
<feature type="region of interest" description="Disordered" evidence="1">
    <location>
        <begin position="207"/>
        <end position="323"/>
    </location>
</feature>
<sequence>LTRDVEELLSRFQEADSVRYADFSPIWREMSFADVFLGIPRSSELKRFCRVALATAMKYFLPPYSFQIRAGALYLMFGLYHSQRAAPPAKLRLALKDRAEVQRFLRDSADSGHHDLVYIYEKLVAARAFHYTAMPHVLEFQKQKNPKKEPVCASFLGRASAVQDLVSSDLLEELRNVQGHYAELKERTGEVGSQISVIHRDLVSSLETAGQGSCHGSRRSSHRTQTTRTQRRRSRRRRRRHGARSSPAAGPGSSTPSRRRASRTSRLHPRPGGTARPGWRTRPALGRSRSRRGPRSGRGPRLCGPGPGRASASQRRPGPRPGS</sequence>
<feature type="compositionally biased region" description="Basic residues" evidence="1">
    <location>
        <begin position="257"/>
        <end position="269"/>
    </location>
</feature>
<comment type="caution">
    <text evidence="2">The sequence shown here is derived from an EMBL/GenBank/DDBJ whole genome shotgun (WGS) entry which is preliminary data.</text>
</comment>
<dbReference type="PANTHER" id="PTHR15131">
    <property type="entry name" value="SMALL NUCLEAR RNA ACTIVATING COMPLEX, POLYPEPTIDE 1"/>
    <property type="match status" value="1"/>
</dbReference>
<feature type="compositionally biased region" description="Low complexity" evidence="1">
    <location>
        <begin position="244"/>
        <end position="256"/>
    </location>
</feature>
<protein>
    <submittedName>
        <fullName evidence="2">(spotted green pufferfish) hypothetical protein</fullName>
    </submittedName>
</protein>
<dbReference type="GO" id="GO:0019185">
    <property type="term" value="C:snRNA-activating protein complex"/>
    <property type="evidence" value="ECO:0007669"/>
    <property type="project" value="TreeGrafter"/>
</dbReference>
<dbReference type="EMBL" id="CAAE01014744">
    <property type="protein sequence ID" value="CAG04700.1"/>
    <property type="molecule type" value="Genomic_DNA"/>
</dbReference>